<evidence type="ECO:0000313" key="2">
    <source>
        <dbReference type="Proteomes" id="UP000468388"/>
    </source>
</evidence>
<keyword evidence="2" id="KW-1185">Reference proteome</keyword>
<dbReference type="InterPro" id="IPR024302">
    <property type="entry name" value="SusD-like"/>
</dbReference>
<organism evidence="1 2">
    <name type="scientific">Chitinophaga oryziterrae</name>
    <dbReference type="NCBI Taxonomy" id="1031224"/>
    <lineage>
        <taxon>Bacteria</taxon>
        <taxon>Pseudomonadati</taxon>
        <taxon>Bacteroidota</taxon>
        <taxon>Chitinophagia</taxon>
        <taxon>Chitinophagales</taxon>
        <taxon>Chitinophagaceae</taxon>
        <taxon>Chitinophaga</taxon>
    </lineage>
</organism>
<dbReference type="RefSeq" id="WP_157302810.1">
    <property type="nucleotide sequence ID" value="NZ_BAAAZB010000001.1"/>
</dbReference>
<dbReference type="OrthoDB" id="843771at2"/>
<accession>A0A6N8JFA9</accession>
<dbReference type="SUPFAM" id="SSF48452">
    <property type="entry name" value="TPR-like"/>
    <property type="match status" value="1"/>
</dbReference>
<comment type="caution">
    <text evidence="1">The sequence shown here is derived from an EMBL/GenBank/DDBJ whole genome shotgun (WGS) entry which is preliminary data.</text>
</comment>
<dbReference type="PROSITE" id="PS51257">
    <property type="entry name" value="PROKAR_LIPOPROTEIN"/>
    <property type="match status" value="1"/>
</dbReference>
<protein>
    <submittedName>
        <fullName evidence="1">SusD/RagB family nutrient-binding outer membrane lipoprotein</fullName>
    </submittedName>
</protein>
<dbReference type="Gene3D" id="1.25.40.390">
    <property type="match status" value="1"/>
</dbReference>
<reference evidence="1 2" key="1">
    <citation type="submission" date="2019-12" db="EMBL/GenBank/DDBJ databases">
        <title>The draft genomic sequence of strain Chitinophaga oryziterrae JCM 16595.</title>
        <authorList>
            <person name="Zhang X."/>
        </authorList>
    </citation>
    <scope>NUCLEOTIDE SEQUENCE [LARGE SCALE GENOMIC DNA]</scope>
    <source>
        <strain evidence="1 2">JCM 16595</strain>
    </source>
</reference>
<proteinExistence type="predicted"/>
<sequence length="518" mass="57176">MKHISSLVLIGTVLSMSACTKDFDSKNTNPVKVVNITKAELPYMFSKVESAASYTGGDYQVAQNLFADLYAQYFATTATYFPSDRYVMRFDWVKTHWANHYTQVVPQLQTIFANTDASTAEYAVARVMWVFAFHRVTDYYGPVPYFKAGAPTTTIPYDSQESIYDDLFKQLDSAVTGLNANPAATPFAAYDLIYKGNVAKWTKFANTLRLRLALRISKADPARAKAEAEKAVAAGVMTAVTDDAMMLKSATVVNDGNGLSVISGWNEFRMSASMESMLKGYNDPRIAVFFQPAVKNGEYHGVRNGLTATQLNIDQNTSDYNSNVGSRWITWSADDKKWVYTYGTPQDIMHCAEAYFLRAEGALNGWNMGDNAQNLYETGIEMSLRQWGITDAGVIASYKTSTAKPVALSDQQASAAVNTATIAWAAGEAAQREQIGTQKWLALYPDGFEGWAEVRRSGYPVLYPVVNSDNADIPAGKAIRRIPFIEIEKQTNGAEVTKAVTLLNGADNALTPLWWDKN</sequence>
<gene>
    <name evidence="1" type="ORF">GO495_25645</name>
</gene>
<keyword evidence="1" id="KW-0449">Lipoprotein</keyword>
<dbReference type="AlphaFoldDB" id="A0A6N8JFA9"/>
<name>A0A6N8JFA9_9BACT</name>
<evidence type="ECO:0000313" key="1">
    <source>
        <dbReference type="EMBL" id="MVT44005.1"/>
    </source>
</evidence>
<dbReference type="Pfam" id="PF12741">
    <property type="entry name" value="SusD-like"/>
    <property type="match status" value="1"/>
</dbReference>
<dbReference type="InterPro" id="IPR011990">
    <property type="entry name" value="TPR-like_helical_dom_sf"/>
</dbReference>
<dbReference type="Proteomes" id="UP000468388">
    <property type="component" value="Unassembled WGS sequence"/>
</dbReference>
<dbReference type="EMBL" id="WRXO01000009">
    <property type="protein sequence ID" value="MVT44005.1"/>
    <property type="molecule type" value="Genomic_DNA"/>
</dbReference>